<evidence type="ECO:0000313" key="7">
    <source>
        <dbReference type="Proteomes" id="UP001165135"/>
    </source>
</evidence>
<proteinExistence type="predicted"/>
<dbReference type="InterPro" id="IPR018490">
    <property type="entry name" value="cNMP-bd_dom_sf"/>
</dbReference>
<dbReference type="SMART" id="SM00100">
    <property type="entry name" value="cNMP"/>
    <property type="match status" value="1"/>
</dbReference>
<dbReference type="PROSITE" id="PS51063">
    <property type="entry name" value="HTH_CRP_2"/>
    <property type="match status" value="1"/>
</dbReference>
<sequence length="222" mass="23229">MPDDVATLRAVPLFAGLDRRRLTSLLGRSTARTVTAGTVVALRGDPAGHLIVVEAGALTAVRETARGRRLRLGEFAAPCTVDKAAVLAGRTHTATWLAATRTRIRLVPAGDLLTLIDEVPGVRHHVLRHLAGRLHDRQDDLVRVAFGDTTARVAGWLARAAVRPGDRVILPGSQTGLAESVGASRVAVNRALSALATAGLVRTEPGAVVVLAPEELAALAAE</sequence>
<dbReference type="RefSeq" id="WP_285616839.1">
    <property type="nucleotide sequence ID" value="NZ_BSTJ01000001.1"/>
</dbReference>
<dbReference type="Pfam" id="PF00027">
    <property type="entry name" value="cNMP_binding"/>
    <property type="match status" value="1"/>
</dbReference>
<dbReference type="PANTHER" id="PTHR24567">
    <property type="entry name" value="CRP FAMILY TRANSCRIPTIONAL REGULATORY PROTEIN"/>
    <property type="match status" value="1"/>
</dbReference>
<evidence type="ECO:0000256" key="1">
    <source>
        <dbReference type="ARBA" id="ARBA00023015"/>
    </source>
</evidence>
<dbReference type="PROSITE" id="PS50042">
    <property type="entry name" value="CNMP_BINDING_3"/>
    <property type="match status" value="1"/>
</dbReference>
<feature type="domain" description="Cyclic nucleotide-binding" evidence="4">
    <location>
        <begin position="13"/>
        <end position="133"/>
    </location>
</feature>
<dbReference type="Gene3D" id="2.60.120.10">
    <property type="entry name" value="Jelly Rolls"/>
    <property type="match status" value="1"/>
</dbReference>
<dbReference type="GO" id="GO:0005829">
    <property type="term" value="C:cytosol"/>
    <property type="evidence" value="ECO:0007669"/>
    <property type="project" value="TreeGrafter"/>
</dbReference>
<dbReference type="SUPFAM" id="SSF51206">
    <property type="entry name" value="cAMP-binding domain-like"/>
    <property type="match status" value="1"/>
</dbReference>
<dbReference type="PANTHER" id="PTHR24567:SF74">
    <property type="entry name" value="HTH-TYPE TRANSCRIPTIONAL REGULATOR ARCR"/>
    <property type="match status" value="1"/>
</dbReference>
<dbReference type="InterPro" id="IPR000595">
    <property type="entry name" value="cNMP-bd_dom"/>
</dbReference>
<dbReference type="InterPro" id="IPR036390">
    <property type="entry name" value="WH_DNA-bd_sf"/>
</dbReference>
<keyword evidence="2" id="KW-0238">DNA-binding</keyword>
<comment type="caution">
    <text evidence="6">The sequence shown here is derived from an EMBL/GenBank/DDBJ whole genome shotgun (WGS) entry which is preliminary data.</text>
</comment>
<evidence type="ECO:0000259" key="4">
    <source>
        <dbReference type="PROSITE" id="PS50042"/>
    </source>
</evidence>
<keyword evidence="1" id="KW-0805">Transcription regulation</keyword>
<feature type="domain" description="HTH crp-type" evidence="5">
    <location>
        <begin position="147"/>
        <end position="214"/>
    </location>
</feature>
<dbReference type="Proteomes" id="UP001165135">
    <property type="component" value="Unassembled WGS sequence"/>
</dbReference>
<keyword evidence="3" id="KW-0804">Transcription</keyword>
<reference evidence="6" key="1">
    <citation type="submission" date="2023-03" db="EMBL/GenBank/DDBJ databases">
        <title>Actinoallomurus iriomotensis NBRC 103681.</title>
        <authorList>
            <person name="Ichikawa N."/>
            <person name="Sato H."/>
            <person name="Tonouchi N."/>
        </authorList>
    </citation>
    <scope>NUCLEOTIDE SEQUENCE</scope>
    <source>
        <strain evidence="6">NBRC 103681</strain>
    </source>
</reference>
<dbReference type="InterPro" id="IPR036388">
    <property type="entry name" value="WH-like_DNA-bd_sf"/>
</dbReference>
<evidence type="ECO:0000313" key="6">
    <source>
        <dbReference type="EMBL" id="GLY71901.1"/>
    </source>
</evidence>
<dbReference type="SUPFAM" id="SSF46785">
    <property type="entry name" value="Winged helix' DNA-binding domain"/>
    <property type="match status" value="1"/>
</dbReference>
<dbReference type="InterPro" id="IPR012318">
    <property type="entry name" value="HTH_CRP"/>
</dbReference>
<protein>
    <submittedName>
        <fullName evidence="6">Crp/Fnr family transcriptional regulator</fullName>
    </submittedName>
</protein>
<evidence type="ECO:0000256" key="3">
    <source>
        <dbReference type="ARBA" id="ARBA00023163"/>
    </source>
</evidence>
<name>A0A9W6VMU6_9ACTN</name>
<evidence type="ECO:0000256" key="2">
    <source>
        <dbReference type="ARBA" id="ARBA00023125"/>
    </source>
</evidence>
<dbReference type="AlphaFoldDB" id="A0A9W6VMU6"/>
<dbReference type="EMBL" id="BSTJ01000001">
    <property type="protein sequence ID" value="GLY71901.1"/>
    <property type="molecule type" value="Genomic_DNA"/>
</dbReference>
<evidence type="ECO:0000259" key="5">
    <source>
        <dbReference type="PROSITE" id="PS51063"/>
    </source>
</evidence>
<dbReference type="GO" id="GO:0003677">
    <property type="term" value="F:DNA binding"/>
    <property type="evidence" value="ECO:0007669"/>
    <property type="project" value="UniProtKB-KW"/>
</dbReference>
<dbReference type="SMART" id="SM00419">
    <property type="entry name" value="HTH_CRP"/>
    <property type="match status" value="1"/>
</dbReference>
<dbReference type="Pfam" id="PF13545">
    <property type="entry name" value="HTH_Crp_2"/>
    <property type="match status" value="1"/>
</dbReference>
<dbReference type="GO" id="GO:0003700">
    <property type="term" value="F:DNA-binding transcription factor activity"/>
    <property type="evidence" value="ECO:0007669"/>
    <property type="project" value="TreeGrafter"/>
</dbReference>
<organism evidence="6 7">
    <name type="scientific">Actinoallomurus iriomotensis</name>
    <dbReference type="NCBI Taxonomy" id="478107"/>
    <lineage>
        <taxon>Bacteria</taxon>
        <taxon>Bacillati</taxon>
        <taxon>Actinomycetota</taxon>
        <taxon>Actinomycetes</taxon>
        <taxon>Streptosporangiales</taxon>
        <taxon>Thermomonosporaceae</taxon>
        <taxon>Actinoallomurus</taxon>
    </lineage>
</organism>
<dbReference type="InterPro" id="IPR050397">
    <property type="entry name" value="Env_Response_Regulators"/>
</dbReference>
<dbReference type="CDD" id="cd00038">
    <property type="entry name" value="CAP_ED"/>
    <property type="match status" value="1"/>
</dbReference>
<gene>
    <name evidence="6" type="ORF">Airi01_001680</name>
</gene>
<accession>A0A9W6VMU6</accession>
<dbReference type="Gene3D" id="1.10.10.10">
    <property type="entry name" value="Winged helix-like DNA-binding domain superfamily/Winged helix DNA-binding domain"/>
    <property type="match status" value="1"/>
</dbReference>
<dbReference type="InterPro" id="IPR014710">
    <property type="entry name" value="RmlC-like_jellyroll"/>
</dbReference>